<evidence type="ECO:0000313" key="1">
    <source>
        <dbReference type="EMBL" id="EAQ84276.1"/>
    </source>
</evidence>
<dbReference type="RefSeq" id="XP_001228607.1">
    <property type="nucleotide sequence ID" value="XM_001228606.1"/>
</dbReference>
<evidence type="ECO:0000313" key="2">
    <source>
        <dbReference type="Proteomes" id="UP000001056"/>
    </source>
</evidence>
<name>Q2GMX4_CHAGB</name>
<dbReference type="HOGENOM" id="CLU_474863_0_0_1"/>
<dbReference type="eggNOG" id="ENOG502S6B9">
    <property type="taxonomic scope" value="Eukaryota"/>
</dbReference>
<dbReference type="PANTHER" id="PTHR12265">
    <property type="entry name" value="TRANSMEMBRANE PROTEIN 53"/>
    <property type="match status" value="1"/>
</dbReference>
<dbReference type="OMA" id="DEFIRPR"/>
<sequence>MKTPAASPLGCMTKLSECVYIYRPEAPAPATPSSATDAASPPKPVPKLIILATWMGARDPHIAKYLVQYQALYPTVPILLLRSEPRHFLLPSGNPRAFAAAVPFVRAIFPDIGTPDRHDNNNKPTNAQPELLLHAWSNGGAATLLHLRTALGLATHNSPPPPRVRTPASPATLPPYTLVLDSSPGRFRYGAGYRAFAAGLPARGPARWLAAPLLHALCAFYWVRHALLGRGRTGPLAALARALNDVGARRAEVRRTYVYGPADRLVDWRDVEDHAEAAARGGFGAVRRERFEGGEHVAHVRVDAGRYWRVVRETWEGVEIHYIKWYMVCSTRPSPGTFPTWPPLPPVPAPIGARRPAPGIGPRAIAAIPGLSVVMDLIPHLRRDLVKRPTSRGFFLAPAPARAGELERLECVVHTAVVAFVCLQLGRTCVALLVVRLLVRQRPFLAHAECAVVLGFEATELLVKLFPCEGLGAMRASSFEDDESAHGLVWRAPCDDCESRERPSGLCVFVYVPAPEWRKEERPLMSLAAQLRAPPIRTGWRDEFIRPRPLCGEAKGAREYVGTLWPKKARLGRE</sequence>
<dbReference type="InterPro" id="IPR008547">
    <property type="entry name" value="DUF829_TMEM53"/>
</dbReference>
<keyword evidence="2" id="KW-1185">Reference proteome</keyword>
<dbReference type="EMBL" id="CH408035">
    <property type="protein sequence ID" value="EAQ84276.1"/>
    <property type="molecule type" value="Genomic_DNA"/>
</dbReference>
<protein>
    <recommendedName>
        <fullName evidence="3">DUF829 domain-containing protein</fullName>
    </recommendedName>
</protein>
<dbReference type="PANTHER" id="PTHR12265:SF40">
    <property type="entry name" value="DUF829-DOMAIN-CONTAINING PROTEIN"/>
    <property type="match status" value="1"/>
</dbReference>
<dbReference type="AlphaFoldDB" id="Q2GMX4"/>
<evidence type="ECO:0008006" key="3">
    <source>
        <dbReference type="Google" id="ProtNLM"/>
    </source>
</evidence>
<gene>
    <name evidence="1" type="ORF">CHGG_10680</name>
</gene>
<dbReference type="OrthoDB" id="77878at2759"/>
<dbReference type="Pfam" id="PF05705">
    <property type="entry name" value="DUF829"/>
    <property type="match status" value="1"/>
</dbReference>
<dbReference type="VEuPathDB" id="FungiDB:CHGG_10680"/>
<dbReference type="Proteomes" id="UP000001056">
    <property type="component" value="Unassembled WGS sequence"/>
</dbReference>
<dbReference type="GeneID" id="4397058"/>
<dbReference type="InParanoid" id="Q2GMX4"/>
<dbReference type="ESTHER" id="chagb-q2gmx4">
    <property type="family name" value="Duf_829"/>
</dbReference>
<accession>Q2GMX4</accession>
<proteinExistence type="predicted"/>
<reference evidence="2" key="1">
    <citation type="journal article" date="2015" name="Genome Announc.">
        <title>Draft genome sequence of the cellulolytic fungus Chaetomium globosum.</title>
        <authorList>
            <person name="Cuomo C.A."/>
            <person name="Untereiner W.A."/>
            <person name="Ma L.-J."/>
            <person name="Grabherr M."/>
            <person name="Birren B.W."/>
        </authorList>
    </citation>
    <scope>NUCLEOTIDE SEQUENCE [LARGE SCALE GENOMIC DNA]</scope>
    <source>
        <strain evidence="2">ATCC 6205 / CBS 148.51 / DSM 1962 / NBRC 6347 / NRRL 1970</strain>
    </source>
</reference>
<organism evidence="1 2">
    <name type="scientific">Chaetomium globosum (strain ATCC 6205 / CBS 148.51 / DSM 1962 / NBRC 6347 / NRRL 1970)</name>
    <name type="common">Soil fungus</name>
    <dbReference type="NCBI Taxonomy" id="306901"/>
    <lineage>
        <taxon>Eukaryota</taxon>
        <taxon>Fungi</taxon>
        <taxon>Dikarya</taxon>
        <taxon>Ascomycota</taxon>
        <taxon>Pezizomycotina</taxon>
        <taxon>Sordariomycetes</taxon>
        <taxon>Sordariomycetidae</taxon>
        <taxon>Sordariales</taxon>
        <taxon>Chaetomiaceae</taxon>
        <taxon>Chaetomium</taxon>
    </lineage>
</organism>